<evidence type="ECO:0000313" key="21">
    <source>
        <dbReference type="EMBL" id="RKR06982.1"/>
    </source>
</evidence>
<feature type="active site" evidence="19">
    <location>
        <position position="333"/>
    </location>
</feature>
<protein>
    <recommendedName>
        <fullName evidence="6 19">UDP-N-acetylenolpyruvoylglucosamine reductase</fullName>
        <ecNumber evidence="5 19">1.3.1.98</ecNumber>
    </recommendedName>
    <alternativeName>
        <fullName evidence="17 19">UDP-N-acetylmuramate dehydrogenase</fullName>
    </alternativeName>
</protein>
<feature type="active site" description="Proton donor" evidence="19">
    <location>
        <position position="237"/>
    </location>
</feature>
<dbReference type="PANTHER" id="PTHR21071:SF4">
    <property type="entry name" value="UDP-N-ACETYLENOLPYRUVOYLGLUCOSAMINE REDUCTASE"/>
    <property type="match status" value="1"/>
</dbReference>
<feature type="active site" evidence="19">
    <location>
        <position position="162"/>
    </location>
</feature>
<dbReference type="GO" id="GO:0008762">
    <property type="term" value="F:UDP-N-acetylmuramate dehydrogenase activity"/>
    <property type="evidence" value="ECO:0007669"/>
    <property type="project" value="UniProtKB-UniRule"/>
</dbReference>
<dbReference type="Proteomes" id="UP000269412">
    <property type="component" value="Unassembled WGS sequence"/>
</dbReference>
<dbReference type="SUPFAM" id="SSF56176">
    <property type="entry name" value="FAD-binding/transporter-associated domain-like"/>
    <property type="match status" value="1"/>
</dbReference>
<keyword evidence="22" id="KW-1185">Reference proteome</keyword>
<accession>A0A495DSZ1</accession>
<evidence type="ECO:0000256" key="4">
    <source>
        <dbReference type="ARBA" id="ARBA00004752"/>
    </source>
</evidence>
<comment type="cofactor">
    <cofactor evidence="1 19">
        <name>FAD</name>
        <dbReference type="ChEBI" id="CHEBI:57692"/>
    </cofactor>
</comment>
<feature type="domain" description="FAD-binding PCMH-type" evidence="20">
    <location>
        <begin position="16"/>
        <end position="186"/>
    </location>
</feature>
<keyword evidence="12 19" id="KW-0133">Cell shape</keyword>
<dbReference type="GO" id="GO:0008360">
    <property type="term" value="P:regulation of cell shape"/>
    <property type="evidence" value="ECO:0007669"/>
    <property type="project" value="UniProtKB-KW"/>
</dbReference>
<dbReference type="AlphaFoldDB" id="A0A495DSZ1"/>
<dbReference type="GO" id="GO:0071949">
    <property type="term" value="F:FAD binding"/>
    <property type="evidence" value="ECO:0007669"/>
    <property type="project" value="InterPro"/>
</dbReference>
<keyword evidence="13 19" id="KW-0573">Peptidoglycan synthesis</keyword>
<dbReference type="Pfam" id="PF02873">
    <property type="entry name" value="MurB_C"/>
    <property type="match status" value="1"/>
</dbReference>
<dbReference type="InterPro" id="IPR003170">
    <property type="entry name" value="MurB"/>
</dbReference>
<name>A0A495DSZ1_9FLAO</name>
<evidence type="ECO:0000256" key="7">
    <source>
        <dbReference type="ARBA" id="ARBA00022490"/>
    </source>
</evidence>
<gene>
    <name evidence="19" type="primary">murB</name>
    <name evidence="21" type="ORF">CLV91_3212</name>
</gene>
<evidence type="ECO:0000256" key="13">
    <source>
        <dbReference type="ARBA" id="ARBA00022984"/>
    </source>
</evidence>
<dbReference type="Pfam" id="PF01565">
    <property type="entry name" value="FAD_binding_4"/>
    <property type="match status" value="1"/>
</dbReference>
<comment type="subcellular location">
    <subcellularLocation>
        <location evidence="3 19">Cytoplasm</location>
    </subcellularLocation>
</comment>
<proteinExistence type="inferred from homology"/>
<dbReference type="RefSeq" id="WP_121069203.1">
    <property type="nucleotide sequence ID" value="NZ_RBIQ01000013.1"/>
</dbReference>
<evidence type="ECO:0000256" key="1">
    <source>
        <dbReference type="ARBA" id="ARBA00001974"/>
    </source>
</evidence>
<dbReference type="NCBIfam" id="NF000755">
    <property type="entry name" value="PRK00046.1"/>
    <property type="match status" value="1"/>
</dbReference>
<evidence type="ECO:0000256" key="14">
    <source>
        <dbReference type="ARBA" id="ARBA00023002"/>
    </source>
</evidence>
<dbReference type="OrthoDB" id="9804753at2"/>
<keyword evidence="16 19" id="KW-0961">Cell wall biogenesis/degradation</keyword>
<sequence length="338" mass="38023">MQILQDIPLKNYNTFGIAVTAKYFCEVTTLEELKEALCLKDYPSKFILSGGSNMLLTTNINALVIYINLKGITVVNEDENHVTLKIMAGENWHNMVLWTLKNNYGGLENMSLIPGKVGTAPIQNIGAYGVELKDHFVKCQTINTKTLEEHFFSKEDCKFGYRDSFFKQEGKGKHIITAVFLELTKKNHILNTSYGSIEEELKKENITNPTIQDVSNAVIAIRQSKLPDPKEIGNSGSFFKNPIILEKEFKEFSSKNPDAPFYKLSEKEYKIPAGWLIEQSGFKGKRYGDAGVHTKQALVLVNYGNASGEEIVQLASKIIKEVQMKFNIAIVPEVNIIK</sequence>
<evidence type="ECO:0000256" key="5">
    <source>
        <dbReference type="ARBA" id="ARBA00012518"/>
    </source>
</evidence>
<evidence type="ECO:0000256" key="3">
    <source>
        <dbReference type="ARBA" id="ARBA00004496"/>
    </source>
</evidence>
<dbReference type="PROSITE" id="PS51387">
    <property type="entry name" value="FAD_PCMH"/>
    <property type="match status" value="1"/>
</dbReference>
<dbReference type="InterPro" id="IPR011601">
    <property type="entry name" value="MurB_C"/>
</dbReference>
<organism evidence="21 22">
    <name type="scientific">Maribacter vaceletii</name>
    <dbReference type="NCBI Taxonomy" id="1206816"/>
    <lineage>
        <taxon>Bacteria</taxon>
        <taxon>Pseudomonadati</taxon>
        <taxon>Bacteroidota</taxon>
        <taxon>Flavobacteriia</taxon>
        <taxon>Flavobacteriales</taxon>
        <taxon>Flavobacteriaceae</taxon>
        <taxon>Maribacter</taxon>
    </lineage>
</organism>
<evidence type="ECO:0000256" key="10">
    <source>
        <dbReference type="ARBA" id="ARBA00022827"/>
    </source>
</evidence>
<evidence type="ECO:0000256" key="11">
    <source>
        <dbReference type="ARBA" id="ARBA00022857"/>
    </source>
</evidence>
<comment type="pathway">
    <text evidence="4 19">Cell wall biogenesis; peptidoglycan biosynthesis.</text>
</comment>
<evidence type="ECO:0000256" key="18">
    <source>
        <dbReference type="ARBA" id="ARBA00048914"/>
    </source>
</evidence>
<dbReference type="PANTHER" id="PTHR21071">
    <property type="entry name" value="UDP-N-ACETYLENOLPYRUVOYLGLUCOSAMINE REDUCTASE"/>
    <property type="match status" value="1"/>
</dbReference>
<dbReference type="UniPathway" id="UPA00219"/>
<dbReference type="GO" id="GO:0009252">
    <property type="term" value="P:peptidoglycan biosynthetic process"/>
    <property type="evidence" value="ECO:0007669"/>
    <property type="project" value="UniProtKB-UniRule"/>
</dbReference>
<evidence type="ECO:0000256" key="19">
    <source>
        <dbReference type="HAMAP-Rule" id="MF_00037"/>
    </source>
</evidence>
<dbReference type="Gene3D" id="3.90.78.10">
    <property type="entry name" value="UDP-N-acetylenolpyruvoylglucosamine reductase, C-terminal domain"/>
    <property type="match status" value="1"/>
</dbReference>
<comment type="caution">
    <text evidence="21">The sequence shown here is derived from an EMBL/GenBank/DDBJ whole genome shotgun (WGS) entry which is preliminary data.</text>
</comment>
<evidence type="ECO:0000259" key="20">
    <source>
        <dbReference type="PROSITE" id="PS51387"/>
    </source>
</evidence>
<evidence type="ECO:0000256" key="17">
    <source>
        <dbReference type="ARBA" id="ARBA00031026"/>
    </source>
</evidence>
<reference evidence="21 22" key="1">
    <citation type="submission" date="2018-10" db="EMBL/GenBank/DDBJ databases">
        <title>Genomic Encyclopedia of Archaeal and Bacterial Type Strains, Phase II (KMG-II): from individual species to whole genera.</title>
        <authorList>
            <person name="Goeker M."/>
        </authorList>
    </citation>
    <scope>NUCLEOTIDE SEQUENCE [LARGE SCALE GENOMIC DNA]</scope>
    <source>
        <strain evidence="21 22">DSM 25230</strain>
    </source>
</reference>
<dbReference type="InterPro" id="IPR036318">
    <property type="entry name" value="FAD-bd_PCMH-like_sf"/>
</dbReference>
<dbReference type="InterPro" id="IPR016166">
    <property type="entry name" value="FAD-bd_PCMH"/>
</dbReference>
<dbReference type="InterPro" id="IPR016169">
    <property type="entry name" value="FAD-bd_PCMH_sub2"/>
</dbReference>
<dbReference type="EMBL" id="RBIQ01000013">
    <property type="protein sequence ID" value="RKR06982.1"/>
    <property type="molecule type" value="Genomic_DNA"/>
</dbReference>
<dbReference type="Gene3D" id="3.30.465.10">
    <property type="match status" value="1"/>
</dbReference>
<keyword evidence="11 19" id="KW-0521">NADP</keyword>
<dbReference type="GO" id="GO:0071555">
    <property type="term" value="P:cell wall organization"/>
    <property type="evidence" value="ECO:0007669"/>
    <property type="project" value="UniProtKB-KW"/>
</dbReference>
<dbReference type="InterPro" id="IPR016167">
    <property type="entry name" value="FAD-bd_PCMH_sub1"/>
</dbReference>
<keyword evidence="15 19" id="KW-0131">Cell cycle</keyword>
<evidence type="ECO:0000256" key="9">
    <source>
        <dbReference type="ARBA" id="ARBA00022630"/>
    </source>
</evidence>
<comment type="similarity">
    <text evidence="19">Belongs to the MurB family.</text>
</comment>
<keyword evidence="9 19" id="KW-0285">Flavoprotein</keyword>
<dbReference type="GO" id="GO:0005829">
    <property type="term" value="C:cytosol"/>
    <property type="evidence" value="ECO:0007669"/>
    <property type="project" value="TreeGrafter"/>
</dbReference>
<evidence type="ECO:0000313" key="22">
    <source>
        <dbReference type="Proteomes" id="UP000269412"/>
    </source>
</evidence>
<dbReference type="EC" id="1.3.1.98" evidence="5 19"/>
<keyword evidence="14 19" id="KW-0560">Oxidoreductase</keyword>
<evidence type="ECO:0000256" key="12">
    <source>
        <dbReference type="ARBA" id="ARBA00022960"/>
    </source>
</evidence>
<evidence type="ECO:0000256" key="15">
    <source>
        <dbReference type="ARBA" id="ARBA00023306"/>
    </source>
</evidence>
<keyword evidence="8 19" id="KW-0132">Cell division</keyword>
<keyword evidence="7 19" id="KW-0963">Cytoplasm</keyword>
<evidence type="ECO:0000256" key="2">
    <source>
        <dbReference type="ARBA" id="ARBA00003921"/>
    </source>
</evidence>
<comment type="catalytic activity">
    <reaction evidence="18 19">
        <text>UDP-N-acetyl-alpha-D-muramate + NADP(+) = UDP-N-acetyl-3-O-(1-carboxyvinyl)-alpha-D-glucosamine + NADPH + H(+)</text>
        <dbReference type="Rhea" id="RHEA:12248"/>
        <dbReference type="ChEBI" id="CHEBI:15378"/>
        <dbReference type="ChEBI" id="CHEBI:57783"/>
        <dbReference type="ChEBI" id="CHEBI:58349"/>
        <dbReference type="ChEBI" id="CHEBI:68483"/>
        <dbReference type="ChEBI" id="CHEBI:70757"/>
        <dbReference type="EC" id="1.3.1.98"/>
    </reaction>
</comment>
<dbReference type="HAMAP" id="MF_00037">
    <property type="entry name" value="MurB"/>
    <property type="match status" value="1"/>
</dbReference>
<dbReference type="InterPro" id="IPR036635">
    <property type="entry name" value="MurB_C_sf"/>
</dbReference>
<dbReference type="NCBIfam" id="TIGR00179">
    <property type="entry name" value="murB"/>
    <property type="match status" value="1"/>
</dbReference>
<dbReference type="Gene3D" id="3.30.43.10">
    <property type="entry name" value="Uridine Diphospho-n-acetylenolpyruvylglucosamine Reductase, domain 2"/>
    <property type="match status" value="1"/>
</dbReference>
<dbReference type="SUPFAM" id="SSF56194">
    <property type="entry name" value="Uridine diphospho-N-Acetylenolpyruvylglucosamine reductase, MurB, C-terminal domain"/>
    <property type="match status" value="1"/>
</dbReference>
<keyword evidence="10 19" id="KW-0274">FAD</keyword>
<evidence type="ECO:0000256" key="8">
    <source>
        <dbReference type="ARBA" id="ARBA00022618"/>
    </source>
</evidence>
<dbReference type="GO" id="GO:0051301">
    <property type="term" value="P:cell division"/>
    <property type="evidence" value="ECO:0007669"/>
    <property type="project" value="UniProtKB-KW"/>
</dbReference>
<evidence type="ECO:0000256" key="16">
    <source>
        <dbReference type="ARBA" id="ARBA00023316"/>
    </source>
</evidence>
<evidence type="ECO:0000256" key="6">
    <source>
        <dbReference type="ARBA" id="ARBA00015188"/>
    </source>
</evidence>
<comment type="function">
    <text evidence="2 19">Cell wall formation.</text>
</comment>
<dbReference type="InterPro" id="IPR006094">
    <property type="entry name" value="Oxid_FAD_bind_N"/>
</dbReference>